<accession>A0ABN2RN98</accession>
<keyword evidence="2" id="KW-1185">Reference proteome</keyword>
<organism evidence="1 2">
    <name type="scientific">Catenulispora subtropica</name>
    <dbReference type="NCBI Taxonomy" id="450798"/>
    <lineage>
        <taxon>Bacteria</taxon>
        <taxon>Bacillati</taxon>
        <taxon>Actinomycetota</taxon>
        <taxon>Actinomycetes</taxon>
        <taxon>Catenulisporales</taxon>
        <taxon>Catenulisporaceae</taxon>
        <taxon>Catenulispora</taxon>
    </lineage>
</organism>
<evidence type="ECO:0000313" key="1">
    <source>
        <dbReference type="EMBL" id="GAA1971690.1"/>
    </source>
</evidence>
<evidence type="ECO:0000313" key="2">
    <source>
        <dbReference type="Proteomes" id="UP001499854"/>
    </source>
</evidence>
<dbReference type="RefSeq" id="WP_344657986.1">
    <property type="nucleotide sequence ID" value="NZ_BAAAQM010000017.1"/>
</dbReference>
<dbReference type="Proteomes" id="UP001499854">
    <property type="component" value="Unassembled WGS sequence"/>
</dbReference>
<comment type="caution">
    <text evidence="1">The sequence shown here is derived from an EMBL/GenBank/DDBJ whole genome shotgun (WGS) entry which is preliminary data.</text>
</comment>
<protein>
    <submittedName>
        <fullName evidence="1">Uncharacterized protein</fullName>
    </submittedName>
</protein>
<gene>
    <name evidence="1" type="ORF">GCM10009838_33840</name>
</gene>
<reference evidence="1 2" key="1">
    <citation type="journal article" date="2019" name="Int. J. Syst. Evol. Microbiol.">
        <title>The Global Catalogue of Microorganisms (GCM) 10K type strain sequencing project: providing services to taxonomists for standard genome sequencing and annotation.</title>
        <authorList>
            <consortium name="The Broad Institute Genomics Platform"/>
            <consortium name="The Broad Institute Genome Sequencing Center for Infectious Disease"/>
            <person name="Wu L."/>
            <person name="Ma J."/>
        </authorList>
    </citation>
    <scope>NUCLEOTIDE SEQUENCE [LARGE SCALE GENOMIC DNA]</scope>
    <source>
        <strain evidence="1 2">JCM 16013</strain>
    </source>
</reference>
<proteinExistence type="predicted"/>
<name>A0ABN2RN98_9ACTN</name>
<sequence>MSVFLGILAARRVVRHRPPRAMVLLSRLHTGSVNDYAGFAVGGIIAVVAAFLL</sequence>
<dbReference type="EMBL" id="BAAAQM010000017">
    <property type="protein sequence ID" value="GAA1971690.1"/>
    <property type="molecule type" value="Genomic_DNA"/>
</dbReference>